<accession>A0A1W1BAN6</accession>
<dbReference type="SUPFAM" id="SSF52833">
    <property type="entry name" value="Thioredoxin-like"/>
    <property type="match status" value="1"/>
</dbReference>
<evidence type="ECO:0000313" key="2">
    <source>
        <dbReference type="EMBL" id="SFV50529.1"/>
    </source>
</evidence>
<name>A0A1W1BAN6_9ZZZZ</name>
<sequence>MKIEILGTGCAKCITLEKVVRDVVSRLDGDYEVVKVDDIMEIMQYNILSMPGLVIDGKLISTGKVLRADEIEKKIKEAEANL</sequence>
<proteinExistence type="predicted"/>
<dbReference type="Gene3D" id="3.40.30.10">
    <property type="entry name" value="Glutaredoxin"/>
    <property type="match status" value="1"/>
</dbReference>
<dbReference type="InterPro" id="IPR036249">
    <property type="entry name" value="Thioredoxin-like_sf"/>
</dbReference>
<dbReference type="InterPro" id="IPR005243">
    <property type="entry name" value="THIRX-like_proc"/>
</dbReference>
<dbReference type="PANTHER" id="PTHR36450">
    <property type="entry name" value="THIOREDOXIN"/>
    <property type="match status" value="1"/>
</dbReference>
<dbReference type="PIRSF" id="PIRSF037031">
    <property type="entry name" value="Redox_disulphide_2"/>
    <property type="match status" value="1"/>
</dbReference>
<dbReference type="InterPro" id="IPR012336">
    <property type="entry name" value="Thioredoxin-like_fold"/>
</dbReference>
<organism evidence="2">
    <name type="scientific">hydrothermal vent metagenome</name>
    <dbReference type="NCBI Taxonomy" id="652676"/>
    <lineage>
        <taxon>unclassified sequences</taxon>
        <taxon>metagenomes</taxon>
        <taxon>ecological metagenomes</taxon>
    </lineage>
</organism>
<evidence type="ECO:0000259" key="1">
    <source>
        <dbReference type="Pfam" id="PF13192"/>
    </source>
</evidence>
<dbReference type="NCBIfam" id="TIGR00412">
    <property type="entry name" value="redox_disulf_2"/>
    <property type="match status" value="1"/>
</dbReference>
<feature type="domain" description="Thioredoxin-like fold" evidence="1">
    <location>
        <begin position="1"/>
        <end position="75"/>
    </location>
</feature>
<dbReference type="Pfam" id="PF13192">
    <property type="entry name" value="Thioredoxin_3"/>
    <property type="match status" value="1"/>
</dbReference>
<reference evidence="2" key="1">
    <citation type="submission" date="2016-10" db="EMBL/GenBank/DDBJ databases">
        <authorList>
            <person name="de Groot N.N."/>
        </authorList>
    </citation>
    <scope>NUCLEOTIDE SEQUENCE</scope>
</reference>
<dbReference type="EMBL" id="FPHB01000011">
    <property type="protein sequence ID" value="SFV50529.1"/>
    <property type="molecule type" value="Genomic_DNA"/>
</dbReference>
<gene>
    <name evidence="2" type="ORF">MNB_SM-7-1114</name>
</gene>
<dbReference type="AlphaFoldDB" id="A0A1W1BAN6"/>
<dbReference type="PANTHER" id="PTHR36450:SF1">
    <property type="entry name" value="THIOREDOXIN"/>
    <property type="match status" value="1"/>
</dbReference>
<protein>
    <submittedName>
        <fullName evidence="2">Redox-active disulfide protein 2</fullName>
    </submittedName>
</protein>